<comment type="similarity">
    <text evidence="2">Belongs to the universal ribosomal protein uS17 family.</text>
</comment>
<evidence type="ECO:0000256" key="1">
    <source>
        <dbReference type="ARBA" id="ARBA00002932"/>
    </source>
</evidence>
<dbReference type="EMBL" id="MN935479">
    <property type="protein sequence ID" value="QOU10709.1"/>
    <property type="molecule type" value="Genomic_DNA"/>
</dbReference>
<name>A0A7S6PV70_9STRA</name>
<sequence>MAKKEILGIVSSNSGKKTIIVVTTTRKPHPNYGKVVTRTKKFMAHDEENKCELGNLVIIEECAPISKKKSWNLKKIF</sequence>
<keyword evidence="4" id="KW-0694">RNA-binding</keyword>
<evidence type="ECO:0000256" key="5">
    <source>
        <dbReference type="ARBA" id="ARBA00022980"/>
    </source>
</evidence>
<dbReference type="HAMAP" id="MF_01345_B">
    <property type="entry name" value="Ribosomal_uS17_B"/>
    <property type="match status" value="1"/>
</dbReference>
<dbReference type="GO" id="GO:0003735">
    <property type="term" value="F:structural constituent of ribosome"/>
    <property type="evidence" value="ECO:0007669"/>
    <property type="project" value="InterPro"/>
</dbReference>
<dbReference type="GO" id="GO:0019843">
    <property type="term" value="F:rRNA binding"/>
    <property type="evidence" value="ECO:0007669"/>
    <property type="project" value="UniProtKB-KW"/>
</dbReference>
<evidence type="ECO:0000256" key="6">
    <source>
        <dbReference type="ARBA" id="ARBA00023274"/>
    </source>
</evidence>
<proteinExistence type="inferred from homology"/>
<dbReference type="NCBIfam" id="NF004123">
    <property type="entry name" value="PRK05610.1"/>
    <property type="match status" value="1"/>
</dbReference>
<organism evidence="8">
    <name type="scientific">Spumella sp. Baekdong012001B8</name>
    <dbReference type="NCBI Taxonomy" id="2782410"/>
    <lineage>
        <taxon>Eukaryota</taxon>
        <taxon>Sar</taxon>
        <taxon>Stramenopiles</taxon>
        <taxon>Ochrophyta</taxon>
        <taxon>Chrysophyceae</taxon>
        <taxon>Chromulinales</taxon>
        <taxon>Chromulinaceae</taxon>
        <taxon>Spumella</taxon>
    </lineage>
</organism>
<dbReference type="NCBIfam" id="TIGR03635">
    <property type="entry name" value="uS17_bact"/>
    <property type="match status" value="1"/>
</dbReference>
<keyword evidence="3" id="KW-0699">rRNA-binding</keyword>
<keyword evidence="6" id="KW-0687">Ribonucleoprotein</keyword>
<dbReference type="PRINTS" id="PR00973">
    <property type="entry name" value="RIBOSOMALS17"/>
</dbReference>
<accession>A0A7S6PV70</accession>
<keyword evidence="5 8" id="KW-0689">Ribosomal protein</keyword>
<evidence type="ECO:0000256" key="4">
    <source>
        <dbReference type="ARBA" id="ARBA00022884"/>
    </source>
</evidence>
<reference evidence="8" key="1">
    <citation type="journal article" date="2020" name="Front. Plant Sci.">
        <title>Comparative Plastid Genomics of Non-Photosynthetic Chrysophytes: Genome Reduction and Compaction.</title>
        <authorList>
            <person name="Kim J.I."/>
            <person name="Jeong M."/>
            <person name="Archibald J.M."/>
            <person name="Shin W."/>
        </authorList>
    </citation>
    <scope>NUCLEOTIDE SEQUENCE</scope>
    <source>
        <strain evidence="8">Baekdong012001B8</strain>
    </source>
</reference>
<dbReference type="InterPro" id="IPR019984">
    <property type="entry name" value="Ribosomal_uS17_bact/chlr"/>
</dbReference>
<dbReference type="PANTHER" id="PTHR10744">
    <property type="entry name" value="40S RIBOSOMAL PROTEIN S11 FAMILY MEMBER"/>
    <property type="match status" value="1"/>
</dbReference>
<dbReference type="InterPro" id="IPR012340">
    <property type="entry name" value="NA-bd_OB-fold"/>
</dbReference>
<dbReference type="Gene3D" id="2.40.50.140">
    <property type="entry name" value="Nucleic acid-binding proteins"/>
    <property type="match status" value="1"/>
</dbReference>
<keyword evidence="8" id="KW-0934">Plastid</keyword>
<dbReference type="SUPFAM" id="SSF50249">
    <property type="entry name" value="Nucleic acid-binding proteins"/>
    <property type="match status" value="1"/>
</dbReference>
<dbReference type="CDD" id="cd00364">
    <property type="entry name" value="Ribosomal_uS17"/>
    <property type="match status" value="1"/>
</dbReference>
<dbReference type="AlphaFoldDB" id="A0A7S6PV70"/>
<dbReference type="GO" id="GO:0006412">
    <property type="term" value="P:translation"/>
    <property type="evidence" value="ECO:0007669"/>
    <property type="project" value="InterPro"/>
</dbReference>
<dbReference type="Pfam" id="PF00366">
    <property type="entry name" value="Ribosomal_S17"/>
    <property type="match status" value="1"/>
</dbReference>
<evidence type="ECO:0000256" key="3">
    <source>
        <dbReference type="ARBA" id="ARBA00022730"/>
    </source>
</evidence>
<protein>
    <recommendedName>
        <fullName evidence="7">Small ribosomal subunit protein uS17c</fullName>
    </recommendedName>
</protein>
<dbReference type="PANTHER" id="PTHR10744:SF1">
    <property type="entry name" value="SMALL RIBOSOMAL SUBUNIT PROTEIN US17M"/>
    <property type="match status" value="1"/>
</dbReference>
<evidence type="ECO:0000313" key="8">
    <source>
        <dbReference type="EMBL" id="QOU10709.1"/>
    </source>
</evidence>
<dbReference type="GO" id="GO:0022627">
    <property type="term" value="C:cytosolic small ribosomal subunit"/>
    <property type="evidence" value="ECO:0007669"/>
    <property type="project" value="TreeGrafter"/>
</dbReference>
<dbReference type="InterPro" id="IPR000266">
    <property type="entry name" value="Ribosomal_uS17"/>
</dbReference>
<comment type="function">
    <text evidence="1">One of the primary rRNA binding proteins, it binds specifically to the 5'-end of 16S ribosomal RNA.</text>
</comment>
<evidence type="ECO:0000256" key="2">
    <source>
        <dbReference type="ARBA" id="ARBA00010254"/>
    </source>
</evidence>
<evidence type="ECO:0000256" key="7">
    <source>
        <dbReference type="ARBA" id="ARBA00035251"/>
    </source>
</evidence>
<gene>
    <name evidence="8" type="primary">rps17</name>
    <name evidence="8" type="ORF">SpumellaPt_p011</name>
</gene>
<geneLocation type="plastid" evidence="8"/>